<evidence type="ECO:0000313" key="1">
    <source>
        <dbReference type="EMBL" id="QII45563.1"/>
    </source>
</evidence>
<gene>
    <name evidence="1" type="ORF">GVT53_13055</name>
</gene>
<dbReference type="KEGG" id="mut:GVT53_13055"/>
<organism evidence="1 2">
    <name type="scientific">Flagellimonas oceani</name>
    <dbReference type="NCBI Taxonomy" id="2698672"/>
    <lineage>
        <taxon>Bacteria</taxon>
        <taxon>Pseudomonadati</taxon>
        <taxon>Bacteroidota</taxon>
        <taxon>Flavobacteriia</taxon>
        <taxon>Flavobacteriales</taxon>
        <taxon>Flavobacteriaceae</taxon>
        <taxon>Flagellimonas</taxon>
    </lineage>
</organism>
<protein>
    <submittedName>
        <fullName evidence="1">Uncharacterized protein</fullName>
    </submittedName>
</protein>
<proteinExistence type="predicted"/>
<name>A0A6G7J3W4_9FLAO</name>
<accession>A0A6G7J3W4</accession>
<reference evidence="1 2" key="1">
    <citation type="submission" date="2020-02" db="EMBL/GenBank/DDBJ databases">
        <title>Complete genome of Muricauda sp. 501str8.</title>
        <authorList>
            <person name="Dong B."/>
            <person name="Zhu S."/>
            <person name="Yang J."/>
            <person name="Chen J."/>
        </authorList>
    </citation>
    <scope>NUCLEOTIDE SEQUENCE [LARGE SCALE GENOMIC DNA]</scope>
    <source>
        <strain evidence="1 2">501str8</strain>
    </source>
</reference>
<keyword evidence="2" id="KW-1185">Reference proteome</keyword>
<dbReference type="AlphaFoldDB" id="A0A6G7J3W4"/>
<sequence>MIDSIWGDYQTFKNGNFIPFILLWMSRMVETTKTENLGHPKIDLNDLKVRLLFCFQACSILSGECGIPCPASPLSARCPLKIVLDIQLAYGH</sequence>
<dbReference type="RefSeq" id="WP_166248969.1">
    <property type="nucleotide sequence ID" value="NZ_CP049616.1"/>
</dbReference>
<dbReference type="Proteomes" id="UP000502928">
    <property type="component" value="Chromosome"/>
</dbReference>
<dbReference type="EMBL" id="CP049616">
    <property type="protein sequence ID" value="QII45563.1"/>
    <property type="molecule type" value="Genomic_DNA"/>
</dbReference>
<evidence type="ECO:0000313" key="2">
    <source>
        <dbReference type="Proteomes" id="UP000502928"/>
    </source>
</evidence>